<reference evidence="2 3" key="1">
    <citation type="journal article" date="2007" name="Science">
        <title>Sea anemone genome reveals ancestral eumetazoan gene repertoire and genomic organization.</title>
        <authorList>
            <person name="Putnam N.H."/>
            <person name="Srivastava M."/>
            <person name="Hellsten U."/>
            <person name="Dirks B."/>
            <person name="Chapman J."/>
            <person name="Salamov A."/>
            <person name="Terry A."/>
            <person name="Shapiro H."/>
            <person name="Lindquist E."/>
            <person name="Kapitonov V.V."/>
            <person name="Jurka J."/>
            <person name="Genikhovich G."/>
            <person name="Grigoriev I.V."/>
            <person name="Lucas S.M."/>
            <person name="Steele R.E."/>
            <person name="Finnerty J.R."/>
            <person name="Technau U."/>
            <person name="Martindale M.Q."/>
            <person name="Rokhsar D.S."/>
        </authorList>
    </citation>
    <scope>NUCLEOTIDE SEQUENCE [LARGE SCALE GENOMIC DNA]</scope>
    <source>
        <strain evidence="3">CH2 X CH6</strain>
    </source>
</reference>
<gene>
    <name evidence="2" type="ORF">NEMVEDRAFT_v1g145689</name>
</gene>
<dbReference type="PANTHER" id="PTHR21521">
    <property type="entry name" value="AMUN, ISOFORM A"/>
    <property type="match status" value="1"/>
</dbReference>
<evidence type="ECO:0000256" key="1">
    <source>
        <dbReference type="SAM" id="MobiDB-lite"/>
    </source>
</evidence>
<dbReference type="InParanoid" id="A7T4K7"/>
<organism evidence="2 3">
    <name type="scientific">Nematostella vectensis</name>
    <name type="common">Starlet sea anemone</name>
    <dbReference type="NCBI Taxonomy" id="45351"/>
    <lineage>
        <taxon>Eukaryota</taxon>
        <taxon>Metazoa</taxon>
        <taxon>Cnidaria</taxon>
        <taxon>Anthozoa</taxon>
        <taxon>Hexacorallia</taxon>
        <taxon>Actiniaria</taxon>
        <taxon>Edwardsiidae</taxon>
        <taxon>Nematostella</taxon>
    </lineage>
</organism>
<dbReference type="HOGENOM" id="CLU_048127_3_1_1"/>
<evidence type="ECO:0000313" key="3">
    <source>
        <dbReference type="Proteomes" id="UP000001593"/>
    </source>
</evidence>
<feature type="region of interest" description="Disordered" evidence="1">
    <location>
        <begin position="163"/>
        <end position="188"/>
    </location>
</feature>
<sequence>MIFSHAIDRFQQELPVSISSREEKYLTKDELTKLMTWKLSRGKFRPRLVDLIKSNSDDKIDTLTKKAFKLLPDVIQAIKVLSELNGVGPATASDVLLLCEAMASLPSGQGKLQYTPKAYQAYLDDLRGVLTKLQKEDPEGKWDEHKVELALWTYTVASKHAPHLLDSGKTSKRKTSENTNEGSKRSKK</sequence>
<dbReference type="eggNOG" id="ENOG502QR55">
    <property type="taxonomic scope" value="Eukaryota"/>
</dbReference>
<dbReference type="Proteomes" id="UP000001593">
    <property type="component" value="Unassembled WGS sequence"/>
</dbReference>
<dbReference type="STRING" id="45351.A7T4K7"/>
<dbReference type="AlphaFoldDB" id="A7T4K7"/>
<dbReference type="PhylomeDB" id="A7T4K7"/>
<keyword evidence="3" id="KW-1185">Reference proteome</keyword>
<dbReference type="PANTHER" id="PTHR21521:SF0">
    <property type="entry name" value="AMUN, ISOFORM A"/>
    <property type="match status" value="1"/>
</dbReference>
<dbReference type="EMBL" id="DS470897">
    <property type="protein sequence ID" value="EDO29105.1"/>
    <property type="molecule type" value="Genomic_DNA"/>
</dbReference>
<dbReference type="OMA" id="IWTHTHI"/>
<protein>
    <submittedName>
        <fullName evidence="2">Uncharacterized protein</fullName>
    </submittedName>
</protein>
<proteinExistence type="predicted"/>
<accession>A7T4K7</accession>
<evidence type="ECO:0000313" key="2">
    <source>
        <dbReference type="EMBL" id="EDO29105.1"/>
    </source>
</evidence>
<name>A7T4K7_NEMVE</name>